<dbReference type="InterPro" id="IPR016136">
    <property type="entry name" value="DNA_helicase_N/primase_C"/>
</dbReference>
<comment type="caution">
    <text evidence="2">The sequence shown here is derived from an EMBL/GenBank/DDBJ whole genome shotgun (WGS) entry which is preliminary data.</text>
</comment>
<feature type="domain" description="SF4 helicase" evidence="1">
    <location>
        <begin position="149"/>
        <end position="412"/>
    </location>
</feature>
<dbReference type="RefSeq" id="WP_042254494.1">
    <property type="nucleotide sequence ID" value="NZ_BBOW01000069.1"/>
</dbReference>
<name>A0A2A3TX80_LEVBR</name>
<dbReference type="SUPFAM" id="SSF52540">
    <property type="entry name" value="P-loop containing nucleoside triphosphate hydrolases"/>
    <property type="match status" value="1"/>
</dbReference>
<dbReference type="Gene3D" id="1.10.860.10">
    <property type="entry name" value="DNAb Helicase, Chain A"/>
    <property type="match status" value="1"/>
</dbReference>
<reference evidence="2 3" key="1">
    <citation type="submission" date="2017-09" db="EMBL/GenBank/DDBJ databases">
        <title>Genome sequence of Lactobacillus brevis D7.</title>
        <authorList>
            <person name="Kwon M.-S."/>
            <person name="Lim S.K."/>
            <person name="Choi H.-J."/>
        </authorList>
    </citation>
    <scope>NUCLEOTIDE SEQUENCE [LARGE SCALE GENOMIC DNA]</scope>
    <source>
        <strain evidence="2 3">D7</strain>
    </source>
</reference>
<dbReference type="GO" id="GO:0006260">
    <property type="term" value="P:DNA replication"/>
    <property type="evidence" value="ECO:0007669"/>
    <property type="project" value="InterPro"/>
</dbReference>
<dbReference type="EMBL" id="NVYO01000001">
    <property type="protein sequence ID" value="PBQ23397.1"/>
    <property type="molecule type" value="Genomic_DNA"/>
</dbReference>
<dbReference type="GO" id="GO:0005524">
    <property type="term" value="F:ATP binding"/>
    <property type="evidence" value="ECO:0007669"/>
    <property type="project" value="InterPro"/>
</dbReference>
<keyword evidence="2" id="KW-0378">Hydrolase</keyword>
<proteinExistence type="predicted"/>
<sequence length="414" mass="46536">MNDDIEKEIIAILLKNPKDIELINLNPEWLSDSDCRALYMAMKSTEDTSLMTIFGKAKTIFGQMTLGYSDLITLRSSAITDAHLNELVKDLHRVYAENQLDQVIQMYQEAPYDDNLEKLSVAINSVNSIDERVDDGSIGAEAEELRYNLDHPVQAGIKSYSQLDTCLAGGFYGGMLFTLGARPGVGKTAYSVNLAAQMMSKNSKLHVDYFTLEMTKREMLNRFISRDTGVPSTVLRANANGLKPVLKQIVKQSSEKMERLNLAVYDQTKTLAQIAGVIRRHASEAKQNEYIAFIDYIGLVTVPGFKERYLQVGEITRQLKVMANEYNVPIVALTQLNRGIESRQDKAPQLSDIRESGSVEQDSNVVAFLSRSSIQDDIINLDVRKNREGMLMQIKYQFNGQGMKFQELELDSSD</sequence>
<dbReference type="Pfam" id="PF03796">
    <property type="entry name" value="DnaB_C"/>
    <property type="match status" value="1"/>
</dbReference>
<evidence type="ECO:0000313" key="2">
    <source>
        <dbReference type="EMBL" id="PBQ23397.1"/>
    </source>
</evidence>
<keyword evidence="2" id="KW-0547">Nucleotide-binding</keyword>
<evidence type="ECO:0000313" key="3">
    <source>
        <dbReference type="Proteomes" id="UP000217918"/>
    </source>
</evidence>
<dbReference type="InterPro" id="IPR007694">
    <property type="entry name" value="DNA_helicase_DnaB-like_C"/>
</dbReference>
<dbReference type="GO" id="GO:0003678">
    <property type="term" value="F:DNA helicase activity"/>
    <property type="evidence" value="ECO:0007669"/>
    <property type="project" value="InterPro"/>
</dbReference>
<accession>A0A2A3TX80</accession>
<dbReference type="PROSITE" id="PS51199">
    <property type="entry name" value="SF4_HELICASE"/>
    <property type="match status" value="1"/>
</dbReference>
<evidence type="ECO:0000259" key="1">
    <source>
        <dbReference type="PROSITE" id="PS51199"/>
    </source>
</evidence>
<dbReference type="PANTHER" id="PTHR30153:SF2">
    <property type="entry name" value="REPLICATIVE DNA HELICASE"/>
    <property type="match status" value="1"/>
</dbReference>
<gene>
    <name evidence="2" type="ORF">CNR29_05015</name>
</gene>
<keyword evidence="2" id="KW-0347">Helicase</keyword>
<dbReference type="GO" id="GO:0005829">
    <property type="term" value="C:cytosol"/>
    <property type="evidence" value="ECO:0007669"/>
    <property type="project" value="TreeGrafter"/>
</dbReference>
<dbReference type="Gene3D" id="3.40.50.300">
    <property type="entry name" value="P-loop containing nucleotide triphosphate hydrolases"/>
    <property type="match status" value="1"/>
</dbReference>
<keyword evidence="2" id="KW-0067">ATP-binding</keyword>
<dbReference type="AlphaFoldDB" id="A0A2A3TX80"/>
<dbReference type="PANTHER" id="PTHR30153">
    <property type="entry name" value="REPLICATIVE DNA HELICASE DNAB"/>
    <property type="match status" value="1"/>
</dbReference>
<protein>
    <submittedName>
        <fullName evidence="2">DNA helicase</fullName>
    </submittedName>
</protein>
<dbReference type="InterPro" id="IPR027417">
    <property type="entry name" value="P-loop_NTPase"/>
</dbReference>
<dbReference type="Proteomes" id="UP000217918">
    <property type="component" value="Unassembled WGS sequence"/>
</dbReference>
<organism evidence="2 3">
    <name type="scientific">Levilactobacillus brevis</name>
    <name type="common">Lactobacillus brevis</name>
    <dbReference type="NCBI Taxonomy" id="1580"/>
    <lineage>
        <taxon>Bacteria</taxon>
        <taxon>Bacillati</taxon>
        <taxon>Bacillota</taxon>
        <taxon>Bacilli</taxon>
        <taxon>Lactobacillales</taxon>
        <taxon>Lactobacillaceae</taxon>
        <taxon>Levilactobacillus</taxon>
    </lineage>
</organism>